<dbReference type="GO" id="GO:0070475">
    <property type="term" value="P:rRNA base methylation"/>
    <property type="evidence" value="ECO:0007669"/>
    <property type="project" value="TreeGrafter"/>
</dbReference>
<comment type="subcellular location">
    <subcellularLocation>
        <location evidence="1 12">Cytoplasm</location>
    </subcellularLocation>
</comment>
<dbReference type="InterPro" id="IPR015947">
    <property type="entry name" value="PUA-like_sf"/>
</dbReference>
<dbReference type="NCBIfam" id="TIGR00046">
    <property type="entry name" value="RsmE family RNA methyltransferase"/>
    <property type="match status" value="1"/>
</dbReference>
<evidence type="ECO:0000256" key="12">
    <source>
        <dbReference type="PIRNR" id="PIRNR015601"/>
    </source>
</evidence>
<accession>A0A0R1JPP5</accession>
<keyword evidence="16" id="KW-1185">Reference proteome</keyword>
<evidence type="ECO:0000313" key="16">
    <source>
        <dbReference type="Proteomes" id="UP000051804"/>
    </source>
</evidence>
<evidence type="ECO:0000256" key="2">
    <source>
        <dbReference type="ARBA" id="ARBA00005528"/>
    </source>
</evidence>
<dbReference type="InterPro" id="IPR046887">
    <property type="entry name" value="RsmE_PUA-like"/>
</dbReference>
<sequence>MNRYFSDQAFTTGATVTLGDTIAHHALKVLRQTTGDQFELVNAAHRAFVATITAVAPLTVSIGADVTRAVELPLEVTVVCGVGKGDKAEWIAQKATELGAAHILFYNGQWGTSKWAPDRRGKKLARLQAIVLGAAEQSHRNLVPTVGFLANLKTLAPAGAKLVAYEESAKAGEAAGLVATLAGRPQALTVVFGPEGGISPAELAGLTANGFVPAGLGPRILRTETAPLYLLSAVSALSELQGVQLDE</sequence>
<keyword evidence="7 12" id="KW-0489">Methyltransferase</keyword>
<evidence type="ECO:0000256" key="11">
    <source>
        <dbReference type="ARBA" id="ARBA00047944"/>
    </source>
</evidence>
<gene>
    <name evidence="15" type="ORF">FD02_GL001267</name>
</gene>
<evidence type="ECO:0000259" key="14">
    <source>
        <dbReference type="Pfam" id="PF20260"/>
    </source>
</evidence>
<dbReference type="GO" id="GO:0005737">
    <property type="term" value="C:cytoplasm"/>
    <property type="evidence" value="ECO:0007669"/>
    <property type="project" value="UniProtKB-SubCell"/>
</dbReference>
<evidence type="ECO:0000256" key="1">
    <source>
        <dbReference type="ARBA" id="ARBA00004496"/>
    </source>
</evidence>
<dbReference type="PIRSF" id="PIRSF015601">
    <property type="entry name" value="MTase_slr0722"/>
    <property type="match status" value="1"/>
</dbReference>
<dbReference type="Pfam" id="PF04452">
    <property type="entry name" value="Methyltrans_RNA"/>
    <property type="match status" value="1"/>
</dbReference>
<evidence type="ECO:0000256" key="8">
    <source>
        <dbReference type="ARBA" id="ARBA00022679"/>
    </source>
</evidence>
<protein>
    <recommendedName>
        <fullName evidence="4 12">Ribosomal RNA small subunit methyltransferase E</fullName>
        <ecNumber evidence="3 12">2.1.1.193</ecNumber>
    </recommendedName>
</protein>
<evidence type="ECO:0000256" key="3">
    <source>
        <dbReference type="ARBA" id="ARBA00012328"/>
    </source>
</evidence>
<keyword evidence="8 12" id="KW-0808">Transferase</keyword>
<feature type="domain" description="Ribosomal RNA small subunit methyltransferase E methyltransferase" evidence="13">
    <location>
        <begin position="71"/>
        <end position="234"/>
    </location>
</feature>
<evidence type="ECO:0000256" key="7">
    <source>
        <dbReference type="ARBA" id="ARBA00022603"/>
    </source>
</evidence>
<dbReference type="EMBL" id="AZDJ01000013">
    <property type="protein sequence ID" value="KRK73408.1"/>
    <property type="molecule type" value="Genomic_DNA"/>
</dbReference>
<dbReference type="STRING" id="1291734.FD02_GL001267"/>
<keyword evidence="5 12" id="KW-0963">Cytoplasm</keyword>
<dbReference type="PANTHER" id="PTHR30027">
    <property type="entry name" value="RIBOSOMAL RNA SMALL SUBUNIT METHYLTRANSFERASE E"/>
    <property type="match status" value="1"/>
</dbReference>
<dbReference type="InterPro" id="IPR006700">
    <property type="entry name" value="RsmE"/>
</dbReference>
<evidence type="ECO:0000313" key="15">
    <source>
        <dbReference type="EMBL" id="KRK73408.1"/>
    </source>
</evidence>
<dbReference type="InterPro" id="IPR046886">
    <property type="entry name" value="RsmE_MTase_dom"/>
</dbReference>
<dbReference type="PANTHER" id="PTHR30027:SF3">
    <property type="entry name" value="16S RRNA (URACIL(1498)-N(3))-METHYLTRANSFERASE"/>
    <property type="match status" value="1"/>
</dbReference>
<comment type="caution">
    <text evidence="15">The sequence shown here is derived from an EMBL/GenBank/DDBJ whole genome shotgun (WGS) entry which is preliminary data.</text>
</comment>
<evidence type="ECO:0000256" key="4">
    <source>
        <dbReference type="ARBA" id="ARBA00013673"/>
    </source>
</evidence>
<dbReference type="InterPro" id="IPR029026">
    <property type="entry name" value="tRNA_m1G_MTases_N"/>
</dbReference>
<evidence type="ECO:0000256" key="6">
    <source>
        <dbReference type="ARBA" id="ARBA00022552"/>
    </source>
</evidence>
<dbReference type="AlphaFoldDB" id="A0A0R1JPP5"/>
<dbReference type="GO" id="GO:0070042">
    <property type="term" value="F:rRNA (uridine-N3-)-methyltransferase activity"/>
    <property type="evidence" value="ECO:0007669"/>
    <property type="project" value="TreeGrafter"/>
</dbReference>
<name>A0A0R1JPP5_9LACO</name>
<dbReference type="SUPFAM" id="SSF88697">
    <property type="entry name" value="PUA domain-like"/>
    <property type="match status" value="1"/>
</dbReference>
<proteinExistence type="inferred from homology"/>
<comment type="similarity">
    <text evidence="2 12">Belongs to the RNA methyltransferase RsmE family.</text>
</comment>
<feature type="domain" description="Ribosomal RNA small subunit methyltransferase E PUA-like" evidence="14">
    <location>
        <begin position="19"/>
        <end position="55"/>
    </location>
</feature>
<dbReference type="OrthoDB" id="9815641at2"/>
<dbReference type="Gene3D" id="3.40.1280.10">
    <property type="match status" value="1"/>
</dbReference>
<evidence type="ECO:0000256" key="10">
    <source>
        <dbReference type="ARBA" id="ARBA00025699"/>
    </source>
</evidence>
<dbReference type="Proteomes" id="UP000051804">
    <property type="component" value="Unassembled WGS sequence"/>
</dbReference>
<evidence type="ECO:0000256" key="5">
    <source>
        <dbReference type="ARBA" id="ARBA00022490"/>
    </source>
</evidence>
<dbReference type="InterPro" id="IPR029028">
    <property type="entry name" value="Alpha/beta_knot_MTases"/>
</dbReference>
<evidence type="ECO:0000256" key="9">
    <source>
        <dbReference type="ARBA" id="ARBA00022691"/>
    </source>
</evidence>
<dbReference type="Pfam" id="PF20260">
    <property type="entry name" value="PUA_4"/>
    <property type="match status" value="1"/>
</dbReference>
<dbReference type="EC" id="2.1.1.193" evidence="3 12"/>
<dbReference type="PATRIC" id="fig|1291734.4.peg.1298"/>
<dbReference type="CDD" id="cd18084">
    <property type="entry name" value="RsmE-like"/>
    <property type="match status" value="1"/>
</dbReference>
<organism evidence="15 16">
    <name type="scientific">Lacticaseibacillus nasuensis JCM 17158</name>
    <dbReference type="NCBI Taxonomy" id="1291734"/>
    <lineage>
        <taxon>Bacteria</taxon>
        <taxon>Bacillati</taxon>
        <taxon>Bacillota</taxon>
        <taxon>Bacilli</taxon>
        <taxon>Lactobacillales</taxon>
        <taxon>Lactobacillaceae</taxon>
        <taxon>Lacticaseibacillus</taxon>
    </lineage>
</organism>
<keyword evidence="9 12" id="KW-0949">S-adenosyl-L-methionine</keyword>
<reference evidence="15 16" key="1">
    <citation type="journal article" date="2015" name="Genome Announc.">
        <title>Expanding the biotechnology potential of lactobacilli through comparative genomics of 213 strains and associated genera.</title>
        <authorList>
            <person name="Sun Z."/>
            <person name="Harris H.M."/>
            <person name="McCann A."/>
            <person name="Guo C."/>
            <person name="Argimon S."/>
            <person name="Zhang W."/>
            <person name="Yang X."/>
            <person name="Jeffery I.B."/>
            <person name="Cooney J.C."/>
            <person name="Kagawa T.F."/>
            <person name="Liu W."/>
            <person name="Song Y."/>
            <person name="Salvetti E."/>
            <person name="Wrobel A."/>
            <person name="Rasinkangas P."/>
            <person name="Parkhill J."/>
            <person name="Rea M.C."/>
            <person name="O'Sullivan O."/>
            <person name="Ritari J."/>
            <person name="Douillard F.P."/>
            <person name="Paul Ross R."/>
            <person name="Yang R."/>
            <person name="Briner A.E."/>
            <person name="Felis G.E."/>
            <person name="de Vos W.M."/>
            <person name="Barrangou R."/>
            <person name="Klaenhammer T.R."/>
            <person name="Caufield P.W."/>
            <person name="Cui Y."/>
            <person name="Zhang H."/>
            <person name="O'Toole P.W."/>
        </authorList>
    </citation>
    <scope>NUCLEOTIDE SEQUENCE [LARGE SCALE GENOMIC DNA]</scope>
    <source>
        <strain evidence="15 16">JCM 17158</strain>
    </source>
</reference>
<keyword evidence="6 12" id="KW-0698">rRNA processing</keyword>
<evidence type="ECO:0000259" key="13">
    <source>
        <dbReference type="Pfam" id="PF04452"/>
    </source>
</evidence>
<comment type="catalytic activity">
    <reaction evidence="11 12">
        <text>uridine(1498) in 16S rRNA + S-adenosyl-L-methionine = N(3)-methyluridine(1498) in 16S rRNA + S-adenosyl-L-homocysteine + H(+)</text>
        <dbReference type="Rhea" id="RHEA:42920"/>
        <dbReference type="Rhea" id="RHEA-COMP:10283"/>
        <dbReference type="Rhea" id="RHEA-COMP:10284"/>
        <dbReference type="ChEBI" id="CHEBI:15378"/>
        <dbReference type="ChEBI" id="CHEBI:57856"/>
        <dbReference type="ChEBI" id="CHEBI:59789"/>
        <dbReference type="ChEBI" id="CHEBI:65315"/>
        <dbReference type="ChEBI" id="CHEBI:74502"/>
        <dbReference type="EC" id="2.1.1.193"/>
    </reaction>
</comment>
<comment type="function">
    <text evidence="10 12">Specifically methylates the N3 position of the uracil ring of uridine 1498 (m3U1498) in 16S rRNA. Acts on the fully assembled 30S ribosomal subunit.</text>
</comment>
<dbReference type="SUPFAM" id="SSF75217">
    <property type="entry name" value="alpha/beta knot"/>
    <property type="match status" value="1"/>
</dbReference>
<dbReference type="RefSeq" id="WP_056950756.1">
    <property type="nucleotide sequence ID" value="NZ_AZDJ01000013.1"/>
</dbReference>